<dbReference type="WBParaSite" id="nRc.2.0.1.t35667-RA">
    <property type="protein sequence ID" value="nRc.2.0.1.t35667-RA"/>
    <property type="gene ID" value="nRc.2.0.1.g35667"/>
</dbReference>
<keyword evidence="2" id="KW-1185">Reference proteome</keyword>
<keyword evidence="1" id="KW-0472">Membrane</keyword>
<evidence type="ECO:0000313" key="3">
    <source>
        <dbReference type="WBParaSite" id="nRc.2.0.1.t35667-RA"/>
    </source>
</evidence>
<organism evidence="2 3">
    <name type="scientific">Romanomermis culicivorax</name>
    <name type="common">Nematode worm</name>
    <dbReference type="NCBI Taxonomy" id="13658"/>
    <lineage>
        <taxon>Eukaryota</taxon>
        <taxon>Metazoa</taxon>
        <taxon>Ecdysozoa</taxon>
        <taxon>Nematoda</taxon>
        <taxon>Enoplea</taxon>
        <taxon>Dorylaimia</taxon>
        <taxon>Mermithida</taxon>
        <taxon>Mermithoidea</taxon>
        <taxon>Mermithidae</taxon>
        <taxon>Romanomermis</taxon>
    </lineage>
</organism>
<dbReference type="AlphaFoldDB" id="A0A915KAE3"/>
<name>A0A915KAE3_ROMCU</name>
<protein>
    <submittedName>
        <fullName evidence="3">Secreted protein</fullName>
    </submittedName>
</protein>
<dbReference type="Proteomes" id="UP000887565">
    <property type="component" value="Unplaced"/>
</dbReference>
<keyword evidence="1" id="KW-1133">Transmembrane helix</keyword>
<proteinExistence type="predicted"/>
<reference evidence="3" key="1">
    <citation type="submission" date="2022-11" db="UniProtKB">
        <authorList>
            <consortium name="WormBaseParasite"/>
        </authorList>
    </citation>
    <scope>IDENTIFICATION</scope>
</reference>
<evidence type="ECO:0000313" key="2">
    <source>
        <dbReference type="Proteomes" id="UP000887565"/>
    </source>
</evidence>
<sequence>MYNWMKISWILSLIIIKYWLFPFVQLPLTIDAILFFFVELFSVFEQPASRTFGTRLTRIGRMSDNRRIIHEDDGTVPTQNNKTAFCVGSGKLQAT</sequence>
<evidence type="ECO:0000256" key="1">
    <source>
        <dbReference type="SAM" id="Phobius"/>
    </source>
</evidence>
<feature type="transmembrane region" description="Helical" evidence="1">
    <location>
        <begin position="7"/>
        <end position="26"/>
    </location>
</feature>
<accession>A0A915KAE3</accession>
<keyword evidence="1" id="KW-0812">Transmembrane</keyword>